<reference evidence="3" key="1">
    <citation type="submission" date="2022-10" db="EMBL/GenBank/DDBJ databases">
        <title>Puccinia triticina Genome sequencing and assembly.</title>
        <authorList>
            <person name="Li C."/>
        </authorList>
    </citation>
    <scope>NUCLEOTIDE SEQUENCE</scope>
    <source>
        <strain evidence="3">Pt15</strain>
    </source>
</reference>
<feature type="compositionally biased region" description="Basic residues" evidence="1">
    <location>
        <begin position="371"/>
        <end position="382"/>
    </location>
</feature>
<dbReference type="PANTHER" id="PTHR23389:SF21">
    <property type="entry name" value="ATPASE FAMILY AAA DOMAIN-CONTAINING PROTEIN 5"/>
    <property type="match status" value="1"/>
</dbReference>
<evidence type="ECO:0000256" key="1">
    <source>
        <dbReference type="SAM" id="MobiDB-lite"/>
    </source>
</evidence>
<keyword evidence="4" id="KW-1185">Reference proteome</keyword>
<feature type="compositionally biased region" description="Basic and acidic residues" evidence="1">
    <location>
        <begin position="19"/>
        <end position="31"/>
    </location>
</feature>
<proteinExistence type="predicted"/>
<feature type="region of interest" description="Disordered" evidence="1">
    <location>
        <begin position="811"/>
        <end position="831"/>
    </location>
</feature>
<sequence length="1756" mass="191566">MSKSITSFFLPLPTTSRKKTTDDAEEKTQEKRHTKKQTKRKPSQLLAQPPDQQPQDSDSQDEPRNKRSKPSGRKKEPVKKREARPPSPPAEPDQPVTIDLTLDSPEAKRAETAKSFTRPTRSETTTKQTDQPGPAPHIIDLAGSPAKDKPAAAAVACKTFADFAALRRQKTRRNARPVVDAAWPSAEWVHQRFLDAAGAGPERASGGLRLATSKGKKPVRRWGLELGDDAAEGWMAPIGTDGGDAGPAGPTLVRLALAPPTTLIPGLETDPCFRHPLLARLLKPLSWPLPGPAPLDLPALRRGHHRSPDAVSQLWTTTFAPKRAAEILGDHNRQCALTLKSWLLEIALKEASHSTPDHSHTPDQNQAGKKGATKRRKKKKKQKTEEKKRVIIRAVSPRKRKKARRLVDGDDESDGLDDFIVSDSDEDTIYAQDISVSDGETGAICGGSSPRKRQRSVSVLHPAFAPTAHQQPPAAEVEQETRFEFEHLTNLILLKGPHGVGKSCTVQAVAHELGWEVFEVNPSQLRSRKEVDRLIGDVSKNHVLSCSAKQRPALFKPSCATPIPISSKPPAGAPINPFEKMMKATREQPPPQAAAPEPPGSKKTKQSLILLEEVDIVYGQDKEFWAGVVELVSKSMRPVVMTCTDSSVVPVASLPIQTVLEFEPAGRDLVSAFLEVVCLVEGHLVGRAELGRMYGGELVYDGMAGGLSLMRAKRAAAPFVELFQEPAAPSLPQPDLRRTLCQLQFLCQWAVGSRCAGVDWLDLAPDRAARMLFSENTLPRPPAPAPTLLRQLDPAQDPFARFEKHDFELDWLPPLSGPRPPPPPPAPSDPAHALAQELRVLAQAHEDLSFGDAYVDKDHEVEVEQFEGEIEPCGPDAVLLSASPTAAPGGTIVEIKRPWKASAEGSTTVLGEDALEGQELLYQHVSARRPFTGPHYRREQDAFQALLQALVRGFWARPVPAHAGMGSHGAYVARFFTPFSHARLLQARRERLGEMDGLMDFRGSRAFLQPLAVYLTEYGPFVRLVEHPQVTELDTQIRIDKLILAYKNILDATTTTPEPDQQLGKLATVCARVIGRFIERAIELDAGWLADSAQPPSLLTDVDWKTSVMDEWYDAIPLLYRRYALAQHALAIILRAFPLDHKPHAKRAGLSHAQKLVQALHALHRSYAGPAIQAQALLLLPALFGLPTRTWGEICDDYEHRFALGEHCRARLVAAQAGRTFLEICSDRELVALLDLAIHRLAGWAFERWLVQRDALVLARARWRRGQEARLAGLESDDEDDDEGPGGMEEEAVVEYDRQSSPILLKWISSLVAACVPSSIHCAAARSQLSAISRLLFDALMAASPPSPHTLCSEQDNYFLALLSITVESHRLALFGLPIFNTGSVTPEDDEAASTSSGDGKWSSSHAPMRLQVLIAKFDSPDGASSSSSSSSSSSEGGDRTETKIFGKAAKLFFRAHRTTRLLAVPPGLLSSPGGAEEEEEEEERGRVPGLAELFRSVVEGPYALERLARSWARSLLHADPALWALHALPPSDPPADQRRRAEKLAADVQAWLRHWLALIDDAHSLRHADDFPAHLPSPEAEDDDDEKPPAACCTCPSAPPLLLAPDEEEDTKPPAAPAEDDGGQKRPHPTQPRPQQVRVVVPATARVPAGARRKKRAPRLSLPAARRRLSKSLTPAAAAPSSGSGSTTRAAAVAAHSRPAAPPSTRPARLASLDDDDEEDDFDAMNLLALPPRAASVTAARSLEALPARPTPSKP</sequence>
<feature type="compositionally biased region" description="Low complexity" evidence="1">
    <location>
        <begin position="1672"/>
        <end position="1700"/>
    </location>
</feature>
<feature type="compositionally biased region" description="Low complexity" evidence="1">
    <location>
        <begin position="43"/>
        <end position="57"/>
    </location>
</feature>
<dbReference type="Gene3D" id="3.40.50.300">
    <property type="entry name" value="P-loop containing nucleotide triphosphate hydrolases"/>
    <property type="match status" value="1"/>
</dbReference>
<dbReference type="Proteomes" id="UP001164743">
    <property type="component" value="Chromosome 18A"/>
</dbReference>
<feature type="compositionally biased region" description="Low complexity" evidence="1">
    <location>
        <begin position="1394"/>
        <end position="1405"/>
    </location>
</feature>
<feature type="compositionally biased region" description="Low complexity" evidence="1">
    <location>
        <begin position="1425"/>
        <end position="1435"/>
    </location>
</feature>
<feature type="domain" description="ATPase AAA-type core" evidence="2">
    <location>
        <begin position="492"/>
        <end position="538"/>
    </location>
</feature>
<protein>
    <recommendedName>
        <fullName evidence="2">ATPase AAA-type core domain-containing protein</fullName>
    </recommendedName>
</protein>
<dbReference type="GeneID" id="77805647"/>
<feature type="compositionally biased region" description="Basic and acidic residues" evidence="1">
    <location>
        <begin position="73"/>
        <end position="84"/>
    </location>
</feature>
<feature type="compositionally biased region" description="Low complexity" evidence="1">
    <location>
        <begin position="1634"/>
        <end position="1651"/>
    </location>
</feature>
<feature type="region of interest" description="Disordered" evidence="1">
    <location>
        <begin position="353"/>
        <end position="389"/>
    </location>
</feature>
<evidence type="ECO:0000313" key="4">
    <source>
        <dbReference type="Proteomes" id="UP001164743"/>
    </source>
</evidence>
<organism evidence="3 4">
    <name type="scientific">Puccinia triticina</name>
    <dbReference type="NCBI Taxonomy" id="208348"/>
    <lineage>
        <taxon>Eukaryota</taxon>
        <taxon>Fungi</taxon>
        <taxon>Dikarya</taxon>
        <taxon>Basidiomycota</taxon>
        <taxon>Pucciniomycotina</taxon>
        <taxon>Pucciniomycetes</taxon>
        <taxon>Pucciniales</taxon>
        <taxon>Pucciniaceae</taxon>
        <taxon>Puccinia</taxon>
    </lineage>
</organism>
<evidence type="ECO:0000259" key="2">
    <source>
        <dbReference type="Pfam" id="PF00004"/>
    </source>
</evidence>
<dbReference type="InterPro" id="IPR027417">
    <property type="entry name" value="P-loop_NTPase"/>
</dbReference>
<gene>
    <name evidence="3" type="ORF">PtA15_18A233</name>
</gene>
<feature type="compositionally biased region" description="Pro residues" evidence="1">
    <location>
        <begin position="815"/>
        <end position="828"/>
    </location>
</feature>
<feature type="region of interest" description="Disordered" evidence="1">
    <location>
        <begin position="1420"/>
        <end position="1441"/>
    </location>
</feature>
<feature type="region of interest" description="Disordered" evidence="1">
    <location>
        <begin position="584"/>
        <end position="604"/>
    </location>
</feature>
<feature type="region of interest" description="Disordered" evidence="1">
    <location>
        <begin position="1"/>
        <end position="136"/>
    </location>
</feature>
<dbReference type="EMBL" id="CP110438">
    <property type="protein sequence ID" value="WAQ93175.1"/>
    <property type="molecule type" value="Genomic_DNA"/>
</dbReference>
<feature type="region of interest" description="Disordered" evidence="1">
    <location>
        <begin position="1386"/>
        <end position="1405"/>
    </location>
</feature>
<dbReference type="Pfam" id="PF00004">
    <property type="entry name" value="AAA"/>
    <property type="match status" value="1"/>
</dbReference>
<dbReference type="RefSeq" id="XP_053028730.1">
    <property type="nucleotide sequence ID" value="XM_053164752.1"/>
</dbReference>
<feature type="compositionally biased region" description="Basic residues" evidence="1">
    <location>
        <begin position="32"/>
        <end position="42"/>
    </location>
</feature>
<feature type="region of interest" description="Disordered" evidence="1">
    <location>
        <begin position="1465"/>
        <end position="1487"/>
    </location>
</feature>
<evidence type="ECO:0000313" key="3">
    <source>
        <dbReference type="EMBL" id="WAQ93175.1"/>
    </source>
</evidence>
<feature type="region of interest" description="Disordered" evidence="1">
    <location>
        <begin position="1571"/>
        <end position="1719"/>
    </location>
</feature>
<dbReference type="InterPro" id="IPR003959">
    <property type="entry name" value="ATPase_AAA_core"/>
</dbReference>
<dbReference type="PANTHER" id="PTHR23389">
    <property type="entry name" value="CHROMOSOME TRANSMISSION FIDELITY FACTOR 18"/>
    <property type="match status" value="1"/>
</dbReference>
<dbReference type="SUPFAM" id="SSF52540">
    <property type="entry name" value="P-loop containing nucleoside triphosphate hydrolases"/>
    <property type="match status" value="1"/>
</dbReference>
<accession>A0ABY7D7F1</accession>
<feature type="compositionally biased region" description="Pro residues" evidence="1">
    <location>
        <begin position="588"/>
        <end position="599"/>
    </location>
</feature>
<name>A0ABY7D7F1_9BASI</name>
<feature type="compositionally biased region" description="Polar residues" evidence="1">
    <location>
        <begin position="114"/>
        <end position="131"/>
    </location>
</feature>